<protein>
    <submittedName>
        <fullName evidence="5">ABC transporter ATP-binding protein</fullName>
    </submittedName>
</protein>
<comment type="similarity">
    <text evidence="1">Belongs to the ABC transporter superfamily. Ycf16 family.</text>
</comment>
<dbReference type="GO" id="GO:0005524">
    <property type="term" value="F:ATP binding"/>
    <property type="evidence" value="ECO:0007669"/>
    <property type="project" value="UniProtKB-KW"/>
</dbReference>
<dbReference type="SUPFAM" id="SSF52540">
    <property type="entry name" value="P-loop containing nucleoside triphosphate hydrolases"/>
    <property type="match status" value="1"/>
</dbReference>
<evidence type="ECO:0000256" key="2">
    <source>
        <dbReference type="ARBA" id="ARBA00022741"/>
    </source>
</evidence>
<dbReference type="InterPro" id="IPR003593">
    <property type="entry name" value="AAA+_ATPase"/>
</dbReference>
<evidence type="ECO:0000313" key="5">
    <source>
        <dbReference type="EMBL" id="XFO71833.1"/>
    </source>
</evidence>
<dbReference type="Pfam" id="PF00005">
    <property type="entry name" value="ABC_tran"/>
    <property type="match status" value="1"/>
</dbReference>
<dbReference type="EMBL" id="CP155571">
    <property type="protein sequence ID" value="XFO71833.1"/>
    <property type="molecule type" value="Genomic_DNA"/>
</dbReference>
<evidence type="ECO:0000256" key="1">
    <source>
        <dbReference type="ARBA" id="ARBA00006216"/>
    </source>
</evidence>
<dbReference type="PANTHER" id="PTHR43204">
    <property type="entry name" value="ABC TRANSPORTER I FAMILY MEMBER 6, CHLOROPLASTIC"/>
    <property type="match status" value="1"/>
</dbReference>
<accession>A0ABZ3J172</accession>
<dbReference type="Gene3D" id="3.40.50.300">
    <property type="entry name" value="P-loop containing nucleotide triphosphate hydrolases"/>
    <property type="match status" value="1"/>
</dbReference>
<dbReference type="PANTHER" id="PTHR43204:SF1">
    <property type="entry name" value="ABC TRANSPORTER I FAMILY MEMBER 6, CHLOROPLASTIC"/>
    <property type="match status" value="1"/>
</dbReference>
<dbReference type="InterPro" id="IPR027417">
    <property type="entry name" value="P-loop_NTPase"/>
</dbReference>
<evidence type="ECO:0000256" key="3">
    <source>
        <dbReference type="ARBA" id="ARBA00022840"/>
    </source>
</evidence>
<name>A0ABZ3J172_SPOA4</name>
<keyword evidence="6" id="KW-1185">Reference proteome</keyword>
<dbReference type="InterPro" id="IPR010230">
    <property type="entry name" value="FeS-cluster_ATPase_SufC"/>
</dbReference>
<dbReference type="PROSITE" id="PS50893">
    <property type="entry name" value="ABC_TRANSPORTER_2"/>
    <property type="match status" value="1"/>
</dbReference>
<dbReference type="InterPro" id="IPR003439">
    <property type="entry name" value="ABC_transporter-like_ATP-bd"/>
</dbReference>
<proteinExistence type="inferred from homology"/>
<reference evidence="5" key="1">
    <citation type="submission" date="2024-05" db="EMBL/GenBank/DDBJ databases">
        <title>Isolation and characterization of Sporomusa carbonis sp. nov., a carboxydotrophic hydrogenogen in the genus of Sporomusa isolated from a charcoal burning pile.</title>
        <authorList>
            <person name="Boeer T."/>
            <person name="Rosenbaum F."/>
            <person name="Eysell L."/>
            <person name="Mueller V."/>
            <person name="Daniel R."/>
            <person name="Poehlein A."/>
        </authorList>
    </citation>
    <scope>NUCLEOTIDE SEQUENCE [LARGE SCALE GENOMIC DNA]</scope>
    <source>
        <strain evidence="5">DSM 3132</strain>
    </source>
</reference>
<dbReference type="RefSeq" id="WP_093796800.1">
    <property type="nucleotide sequence ID" value="NZ_CP155571.1"/>
</dbReference>
<evidence type="ECO:0000259" key="4">
    <source>
        <dbReference type="PROSITE" id="PS50893"/>
    </source>
</evidence>
<feature type="domain" description="ABC transporter" evidence="4">
    <location>
        <begin position="2"/>
        <end position="246"/>
    </location>
</feature>
<keyword evidence="3 5" id="KW-0067">ATP-binding</keyword>
<gene>
    <name evidence="5" type="ORF">SPACI_018740</name>
</gene>
<organism evidence="5 6">
    <name type="scientific">Sporomusa acidovorans (strain ATCC 49682 / DSM 3132 / Mol)</name>
    <dbReference type="NCBI Taxonomy" id="1123286"/>
    <lineage>
        <taxon>Bacteria</taxon>
        <taxon>Bacillati</taxon>
        <taxon>Bacillota</taxon>
        <taxon>Negativicutes</taxon>
        <taxon>Selenomonadales</taxon>
        <taxon>Sporomusaceae</taxon>
        <taxon>Sporomusa</taxon>
    </lineage>
</organism>
<dbReference type="Proteomes" id="UP000216052">
    <property type="component" value="Chromosome"/>
</dbReference>
<keyword evidence="2" id="KW-0547">Nucleotide-binding</keyword>
<evidence type="ECO:0000313" key="6">
    <source>
        <dbReference type="Proteomes" id="UP000216052"/>
    </source>
</evidence>
<dbReference type="SMART" id="SM00382">
    <property type="entry name" value="AAA"/>
    <property type="match status" value="1"/>
</dbReference>
<dbReference type="CDD" id="cd03217">
    <property type="entry name" value="ABC_FeS_Assembly"/>
    <property type="match status" value="1"/>
</dbReference>
<sequence length="250" mass="27590">MLRLEGISVAVDGRQILQDVNLHIKPGEVHVLFGPNGTGKSTLIGAIMGFARYTVTAGKIYFKGQDITHLPVDERARRGIGVMIQRPPTLRGLSVREMVQICGKNQVEVESLAEKMNMVDFLARGVNEGFSGGEIKRSELLQLMAQQPDFVMLDEPESGVDIENIAVVGQAANYILERGTRKNGQTIKRRRTDRQKSGLIITHTGHIMEYVPADIAHVMYQGTLSCSGNPQEMLACIHEKGYEECINCAL</sequence>